<feature type="region of interest" description="Disordered" evidence="1">
    <location>
        <begin position="217"/>
        <end position="242"/>
    </location>
</feature>
<comment type="caution">
    <text evidence="2">The sequence shown here is derived from an EMBL/GenBank/DDBJ whole genome shotgun (WGS) entry which is preliminary data.</text>
</comment>
<dbReference type="EMBL" id="BNBE01000001">
    <property type="protein sequence ID" value="GHF95073.1"/>
    <property type="molecule type" value="Genomic_DNA"/>
</dbReference>
<dbReference type="Proteomes" id="UP000632849">
    <property type="component" value="Unassembled WGS sequence"/>
</dbReference>
<evidence type="ECO:0000256" key="1">
    <source>
        <dbReference type="SAM" id="MobiDB-lite"/>
    </source>
</evidence>
<proteinExistence type="predicted"/>
<dbReference type="AlphaFoldDB" id="A0A919ELK5"/>
<accession>A0A919ELK5</accession>
<gene>
    <name evidence="2" type="ORF">GCM10017667_26540</name>
</gene>
<organism evidence="2 3">
    <name type="scientific">Streptomyces filamentosus</name>
    <name type="common">Streptomyces roseosporus</name>
    <dbReference type="NCBI Taxonomy" id="67294"/>
    <lineage>
        <taxon>Bacteria</taxon>
        <taxon>Bacillati</taxon>
        <taxon>Actinomycetota</taxon>
        <taxon>Actinomycetes</taxon>
        <taxon>Kitasatosporales</taxon>
        <taxon>Streptomycetaceae</taxon>
        <taxon>Streptomyces</taxon>
    </lineage>
</organism>
<protein>
    <submittedName>
        <fullName evidence="2">Uncharacterized protein</fullName>
    </submittedName>
</protein>
<name>A0A919ELK5_STRFL</name>
<evidence type="ECO:0000313" key="3">
    <source>
        <dbReference type="Proteomes" id="UP000632849"/>
    </source>
</evidence>
<keyword evidence="3" id="KW-1185">Reference proteome</keyword>
<sequence length="284" mass="30014">MPDRNATAQPGIAPTARPTEGTMFAALYGELVPHAWRDPAPEHDAYRLFPQRSLAMGRLDDRPGTGEESASGGRTHVAPELWAMNDAGRGHPPAAPAPDLIPWFQVEASALADDGPLPAQPFLRCAQDTTERIGAVRLAAAQVPLPVQGIDASARPPYALLPSMRTPARFGECDPRARVPVKVRIDGGLNPSIPGVAPQFARRVAPPGQNMFANGLGEAVPPEDSLPPPSDDRFWNGPPLHGKTLSSESAEWSCDAVGWLAATVADSAAHVGIRTPALLTVVRA</sequence>
<evidence type="ECO:0000313" key="2">
    <source>
        <dbReference type="EMBL" id="GHF95073.1"/>
    </source>
</evidence>
<reference evidence="2" key="2">
    <citation type="submission" date="2020-09" db="EMBL/GenBank/DDBJ databases">
        <authorList>
            <person name="Sun Q."/>
            <person name="Ohkuma M."/>
        </authorList>
    </citation>
    <scope>NUCLEOTIDE SEQUENCE</scope>
    <source>
        <strain evidence="2">JCM 4122</strain>
    </source>
</reference>
<reference evidence="2" key="1">
    <citation type="journal article" date="2014" name="Int. J. Syst. Evol. Microbiol.">
        <title>Complete genome sequence of Corynebacterium casei LMG S-19264T (=DSM 44701T), isolated from a smear-ripened cheese.</title>
        <authorList>
            <consortium name="US DOE Joint Genome Institute (JGI-PGF)"/>
            <person name="Walter F."/>
            <person name="Albersmeier A."/>
            <person name="Kalinowski J."/>
            <person name="Ruckert C."/>
        </authorList>
    </citation>
    <scope>NUCLEOTIDE SEQUENCE</scope>
    <source>
        <strain evidence="2">JCM 4122</strain>
    </source>
</reference>
<dbReference type="RefSeq" id="WP_190041585.1">
    <property type="nucleotide sequence ID" value="NZ_BNBE01000001.1"/>
</dbReference>